<protein>
    <submittedName>
        <fullName evidence="2">Uncharacterized protein</fullName>
    </submittedName>
</protein>
<sequence>MPQTGSARKHFTGHDAGGDDDSASGHTFCPSLAASEGNWRNGDEDLTSAKISVTWQRSKRTVIIATKERIFVAIVSGERRKMKGELAGEARLGLTNEGVFLFLELGLSCCNFAGIRRERER</sequence>
<reference evidence="2 3" key="1">
    <citation type="journal article" date="2023" name="Plants (Basel)">
        <title>Bridging the Gap: Combining Genomics and Transcriptomics Approaches to Understand Stylosanthes scabra, an Orphan Legume from the Brazilian Caatinga.</title>
        <authorList>
            <person name="Ferreira-Neto J.R.C."/>
            <person name="da Silva M.D."/>
            <person name="Binneck E."/>
            <person name="de Melo N.F."/>
            <person name="da Silva R.H."/>
            <person name="de Melo A.L.T.M."/>
            <person name="Pandolfi V."/>
            <person name="Bustamante F.O."/>
            <person name="Brasileiro-Vidal A.C."/>
            <person name="Benko-Iseppon A.M."/>
        </authorList>
    </citation>
    <scope>NUCLEOTIDE SEQUENCE [LARGE SCALE GENOMIC DNA]</scope>
    <source>
        <tissue evidence="2">Leaves</tissue>
    </source>
</reference>
<evidence type="ECO:0000313" key="3">
    <source>
        <dbReference type="Proteomes" id="UP001341840"/>
    </source>
</evidence>
<evidence type="ECO:0000313" key="2">
    <source>
        <dbReference type="EMBL" id="MED6160570.1"/>
    </source>
</evidence>
<keyword evidence="3" id="KW-1185">Reference proteome</keyword>
<accession>A0ABU6UJ35</accession>
<name>A0ABU6UJ35_9FABA</name>
<comment type="caution">
    <text evidence="2">The sequence shown here is derived from an EMBL/GenBank/DDBJ whole genome shotgun (WGS) entry which is preliminary data.</text>
</comment>
<dbReference type="Proteomes" id="UP001341840">
    <property type="component" value="Unassembled WGS sequence"/>
</dbReference>
<dbReference type="EMBL" id="JASCZI010121212">
    <property type="protein sequence ID" value="MED6160570.1"/>
    <property type="molecule type" value="Genomic_DNA"/>
</dbReference>
<gene>
    <name evidence="2" type="ORF">PIB30_052625</name>
</gene>
<proteinExistence type="predicted"/>
<feature type="region of interest" description="Disordered" evidence="1">
    <location>
        <begin position="1"/>
        <end position="29"/>
    </location>
</feature>
<organism evidence="2 3">
    <name type="scientific">Stylosanthes scabra</name>
    <dbReference type="NCBI Taxonomy" id="79078"/>
    <lineage>
        <taxon>Eukaryota</taxon>
        <taxon>Viridiplantae</taxon>
        <taxon>Streptophyta</taxon>
        <taxon>Embryophyta</taxon>
        <taxon>Tracheophyta</taxon>
        <taxon>Spermatophyta</taxon>
        <taxon>Magnoliopsida</taxon>
        <taxon>eudicotyledons</taxon>
        <taxon>Gunneridae</taxon>
        <taxon>Pentapetalae</taxon>
        <taxon>rosids</taxon>
        <taxon>fabids</taxon>
        <taxon>Fabales</taxon>
        <taxon>Fabaceae</taxon>
        <taxon>Papilionoideae</taxon>
        <taxon>50 kb inversion clade</taxon>
        <taxon>dalbergioids sensu lato</taxon>
        <taxon>Dalbergieae</taxon>
        <taxon>Pterocarpus clade</taxon>
        <taxon>Stylosanthes</taxon>
    </lineage>
</organism>
<evidence type="ECO:0000256" key="1">
    <source>
        <dbReference type="SAM" id="MobiDB-lite"/>
    </source>
</evidence>